<organism evidence="4 5">
    <name type="scientific">Shewanella intestini</name>
    <dbReference type="NCBI Taxonomy" id="2017544"/>
    <lineage>
        <taxon>Bacteria</taxon>
        <taxon>Pseudomonadati</taxon>
        <taxon>Pseudomonadota</taxon>
        <taxon>Gammaproteobacteria</taxon>
        <taxon>Alteromonadales</taxon>
        <taxon>Shewanellaceae</taxon>
        <taxon>Shewanella</taxon>
    </lineage>
</organism>
<dbReference type="Pfam" id="PF22112">
    <property type="entry name" value="OmcA-like_N"/>
    <property type="match status" value="1"/>
</dbReference>
<dbReference type="PROSITE" id="PS51257">
    <property type="entry name" value="PROKAR_LIPOPROTEIN"/>
    <property type="match status" value="1"/>
</dbReference>
<dbReference type="Pfam" id="PF22113">
    <property type="entry name" value="Mtrc-MtrF_II-IV_dom"/>
    <property type="match status" value="2"/>
</dbReference>
<dbReference type="InterPro" id="IPR054337">
    <property type="entry name" value="Mtrc-MtrF-like_dom_II/IV"/>
</dbReference>
<dbReference type="Gene3D" id="1.10.720.180">
    <property type="match status" value="1"/>
</dbReference>
<dbReference type="InterPro" id="IPR020014">
    <property type="entry name" value="Decahaem_cyt-c_OmcA/MtrC"/>
</dbReference>
<evidence type="ECO:0000313" key="4">
    <source>
        <dbReference type="EMBL" id="MBR9729553.1"/>
    </source>
</evidence>
<name>A0ABS5I6A2_9GAMM</name>
<dbReference type="InterPro" id="IPR054336">
    <property type="entry name" value="OmcA-like_N"/>
</dbReference>
<evidence type="ECO:0000256" key="1">
    <source>
        <dbReference type="ARBA" id="ARBA00022729"/>
    </source>
</evidence>
<dbReference type="Proteomes" id="UP000811844">
    <property type="component" value="Unassembled WGS sequence"/>
</dbReference>
<dbReference type="PANTHER" id="PTHR35038">
    <property type="entry name" value="DISSIMILATORY SULFITE REDUCTASE SIRA"/>
    <property type="match status" value="1"/>
</dbReference>
<dbReference type="CDD" id="cd08168">
    <property type="entry name" value="Cytochrom_C3"/>
    <property type="match status" value="1"/>
</dbReference>
<evidence type="ECO:0000259" key="2">
    <source>
        <dbReference type="Pfam" id="PF22112"/>
    </source>
</evidence>
<dbReference type="InterPro" id="IPR036280">
    <property type="entry name" value="Multihaem_cyt_sf"/>
</dbReference>
<dbReference type="Gene3D" id="3.90.10.10">
    <property type="entry name" value="Cytochrome C3"/>
    <property type="match status" value="2"/>
</dbReference>
<dbReference type="EMBL" id="JAAIKR010000023">
    <property type="protein sequence ID" value="MBR9729553.1"/>
    <property type="molecule type" value="Genomic_DNA"/>
</dbReference>
<evidence type="ECO:0000313" key="5">
    <source>
        <dbReference type="Proteomes" id="UP000811844"/>
    </source>
</evidence>
<evidence type="ECO:0000259" key="3">
    <source>
        <dbReference type="Pfam" id="PF22113"/>
    </source>
</evidence>
<keyword evidence="5" id="KW-1185">Reference proteome</keyword>
<keyword evidence="1" id="KW-0732">Signal</keyword>
<dbReference type="SUPFAM" id="SSF48695">
    <property type="entry name" value="Multiheme cytochromes"/>
    <property type="match status" value="1"/>
</dbReference>
<proteinExistence type="predicted"/>
<feature type="domain" description="Outer membrane cytochrome MtrC/MtrF-like" evidence="3">
    <location>
        <begin position="226"/>
        <end position="377"/>
    </location>
</feature>
<dbReference type="PANTHER" id="PTHR35038:SF8">
    <property type="entry name" value="C-TYPE POLYHEME CYTOCHROME OMCC"/>
    <property type="match status" value="1"/>
</dbReference>
<dbReference type="NCBIfam" id="TIGR03507">
    <property type="entry name" value="decahem_SO1788"/>
    <property type="match status" value="1"/>
</dbReference>
<protein>
    <submittedName>
        <fullName evidence="4">OmcA/MtrC family decaheme c-type cytochrome</fullName>
    </submittedName>
</protein>
<feature type="domain" description="OmcA-like N-terminal" evidence="2">
    <location>
        <begin position="51"/>
        <end position="212"/>
    </location>
</feature>
<gene>
    <name evidence="4" type="ORF">G3R48_16400</name>
</gene>
<feature type="domain" description="Outer membrane cytochrome MtrC/MtrF-like" evidence="3">
    <location>
        <begin position="547"/>
        <end position="725"/>
    </location>
</feature>
<dbReference type="RefSeq" id="WP_153662330.1">
    <property type="nucleotide sequence ID" value="NZ_JAAIKR010000023.1"/>
</dbReference>
<comment type="caution">
    <text evidence="4">The sequence shown here is derived from an EMBL/GenBank/DDBJ whole genome shotgun (WGS) entry which is preliminary data.</text>
</comment>
<sequence length="729" mass="79291">MKMNKITKTFICGGLMALALSGCGDDGKDGINGENAIVGQSIGQATSFNLDITATEINEGTVKVFFDLEDANGVPILDLTTYSGVDTLGVGIAKLVPQNGKGFKTLQWKSYINHIVQPVVKDIPEGYEDKAKAQIQATIESSCKQDCLAASDVPGQYTYTMQTNLTNIEPIDGLDLTFDNTLTHRITFELRTDGDANKLINTHFDFDPVTGKAVAAEDTRTVNNLEQSCLRCHGSDYDHSWAPKLALHGGKRIALENCQVCHNSYSADPETGSPLDFGYMVHKVHKSDYVIAGYKGGLHDYSNVTFPADMYDCQVCHQENQPKSPVDADNFKFHNAIACGSCHSKSTDPEQIKTDMHDKYMSETSCSTCHVEKGEQGAAHHFTDAVAKTNAAAAYSAKLLPQSLIFTPPTSSFPFGYLTFDVQINSKGTVVSPNEDARLSRSYLTLAFGNEQDFGNSQQRQTYDLKLKKPISVNGNTFTYKEMFMPSISDIQLAATAVITTNMCVDRDTLAGVECQQGTNEARNPAVIAGKAVPFNLAATADVKARRVVISNEACAKCHDNKYLGKFGGQMHHNGQYANFEVECQLCHNPINNKFKPFNRNSEFKVLIHSLHANKRANQDVGEDKRISYPENIGNCATCHDKGQLSMNGLDKVPATSTFDTAPVEFSPIAITCISCHGIKDSLVSHIRSNGGAANDAPGTYTPGSETCATCHAEGKSLGVDKVHPINYK</sequence>
<reference evidence="4 5" key="1">
    <citation type="submission" date="2020-02" db="EMBL/GenBank/DDBJ databases">
        <title>Shewanella WXL01 sp. nov., a marine bacterium isolated from green algae in Luhuitou Fringing Reef (Northern South China Sea).</title>
        <authorList>
            <person name="Wang X."/>
        </authorList>
    </citation>
    <scope>NUCLEOTIDE SEQUENCE [LARGE SCALE GENOMIC DNA]</scope>
    <source>
        <strain evidence="4 5">MCCC 1A01895</strain>
    </source>
</reference>
<dbReference type="InterPro" id="IPR051829">
    <property type="entry name" value="Multiheme_Cytochr_ET"/>
</dbReference>
<accession>A0ABS5I6A2</accession>